<dbReference type="PANTHER" id="PTHR42966:SF1">
    <property type="entry name" value="SIALIC ACID SYNTHASE"/>
    <property type="match status" value="1"/>
</dbReference>
<dbReference type="Proteomes" id="UP000217076">
    <property type="component" value="Unassembled WGS sequence"/>
</dbReference>
<sequence length="356" mass="38921">MSAELCIEDRPIGDDHPTFIIAEVGVNHNGDPDTAHRMVDMVADAGADCVKFQTFRAEEFCNAPEDVYEYVSQGETRRESMLEMFRRLELKHDEFRGLFEHARARGLVPLSTPTDRAAADLLMELGAGAFKIGSDDLVHTPLLDHVGAKGRPVLISTGMAHLGDVERAVDRLHAAGSGPLAILHCISLYPTPDDGVHLRRLATLRHAFPECVVGFSDHSWGITAALGAVALGARVIEKHVTLDNDMPGPDHRFSANPAQLKDLVQGVRTLEAQLGSSAFRLSPAEQEMAQLCHRAIYAARDLPAGHVLSSDDLTYQRPGNGLPPYETDRLLGRRLSRAVPSNKAITFEHLESVDDH</sequence>
<dbReference type="EMBL" id="FNCV01000004">
    <property type="protein sequence ID" value="SDH15302.1"/>
    <property type="molecule type" value="Genomic_DNA"/>
</dbReference>
<dbReference type="OrthoDB" id="9781701at2"/>
<keyword evidence="3" id="KW-1185">Reference proteome</keyword>
<accession>A0A1G8A2X2</accession>
<evidence type="ECO:0000313" key="3">
    <source>
        <dbReference type="Proteomes" id="UP000217076"/>
    </source>
</evidence>
<protein>
    <submittedName>
        <fullName evidence="2">N-acetylneuraminate synthase/N,N'-diacetyllegionaminate synthase</fullName>
    </submittedName>
</protein>
<dbReference type="InterPro" id="IPR057736">
    <property type="entry name" value="SAF_PseI/NeuA/NeuB"/>
</dbReference>
<dbReference type="PANTHER" id="PTHR42966">
    <property type="entry name" value="N-ACETYLNEURAMINATE SYNTHASE"/>
    <property type="match status" value="1"/>
</dbReference>
<dbReference type="PROSITE" id="PS50844">
    <property type="entry name" value="AFP_LIKE"/>
    <property type="match status" value="1"/>
</dbReference>
<dbReference type="Pfam" id="PF03102">
    <property type="entry name" value="NeuB"/>
    <property type="match status" value="1"/>
</dbReference>
<dbReference type="SUPFAM" id="SSF51569">
    <property type="entry name" value="Aldolase"/>
    <property type="match status" value="1"/>
</dbReference>
<evidence type="ECO:0000259" key="1">
    <source>
        <dbReference type="PROSITE" id="PS50844"/>
    </source>
</evidence>
<feature type="domain" description="AFP-like" evidence="1">
    <location>
        <begin position="295"/>
        <end position="353"/>
    </location>
</feature>
<dbReference type="Pfam" id="PF08666">
    <property type="entry name" value="SAF"/>
    <property type="match status" value="1"/>
</dbReference>
<dbReference type="GO" id="GO:0047444">
    <property type="term" value="F:N-acylneuraminate-9-phosphate synthase activity"/>
    <property type="evidence" value="ECO:0007669"/>
    <property type="project" value="TreeGrafter"/>
</dbReference>
<dbReference type="InterPro" id="IPR013974">
    <property type="entry name" value="SAF"/>
</dbReference>
<name>A0A1G8A2X2_9PROT</name>
<dbReference type="InterPro" id="IPR036732">
    <property type="entry name" value="AFP_Neu5c_C_sf"/>
</dbReference>
<dbReference type="CDD" id="cd11615">
    <property type="entry name" value="SAF_NeuB_like"/>
    <property type="match status" value="1"/>
</dbReference>
<dbReference type="InterPro" id="IPR013785">
    <property type="entry name" value="Aldolase_TIM"/>
</dbReference>
<dbReference type="STRING" id="83401.SAMN05421742_104303"/>
<dbReference type="SMART" id="SM00858">
    <property type="entry name" value="SAF"/>
    <property type="match status" value="1"/>
</dbReference>
<dbReference type="InterPro" id="IPR006190">
    <property type="entry name" value="SAF_AFP_Neu5Ac"/>
</dbReference>
<organism evidence="2 3">
    <name type="scientific">Roseospirillum parvum</name>
    <dbReference type="NCBI Taxonomy" id="83401"/>
    <lineage>
        <taxon>Bacteria</taxon>
        <taxon>Pseudomonadati</taxon>
        <taxon>Pseudomonadota</taxon>
        <taxon>Alphaproteobacteria</taxon>
        <taxon>Rhodospirillales</taxon>
        <taxon>Rhodospirillaceae</taxon>
        <taxon>Roseospirillum</taxon>
    </lineage>
</organism>
<dbReference type="GO" id="GO:0016051">
    <property type="term" value="P:carbohydrate biosynthetic process"/>
    <property type="evidence" value="ECO:0007669"/>
    <property type="project" value="InterPro"/>
</dbReference>
<proteinExistence type="predicted"/>
<dbReference type="InterPro" id="IPR013132">
    <property type="entry name" value="PseI/NeuA/B-like_N"/>
</dbReference>
<evidence type="ECO:0000313" key="2">
    <source>
        <dbReference type="EMBL" id="SDH15302.1"/>
    </source>
</evidence>
<dbReference type="InterPro" id="IPR051690">
    <property type="entry name" value="PseI-like"/>
</dbReference>
<dbReference type="SUPFAM" id="SSF51269">
    <property type="entry name" value="AFP III-like domain"/>
    <property type="match status" value="1"/>
</dbReference>
<dbReference type="RefSeq" id="WP_092618285.1">
    <property type="nucleotide sequence ID" value="NZ_FNCV01000004.1"/>
</dbReference>
<reference evidence="3" key="1">
    <citation type="submission" date="2016-10" db="EMBL/GenBank/DDBJ databases">
        <authorList>
            <person name="Varghese N."/>
            <person name="Submissions S."/>
        </authorList>
    </citation>
    <scope>NUCLEOTIDE SEQUENCE [LARGE SCALE GENOMIC DNA]</scope>
    <source>
        <strain evidence="3">930I</strain>
    </source>
</reference>
<dbReference type="AlphaFoldDB" id="A0A1G8A2X2"/>
<gene>
    <name evidence="2" type="ORF">SAMN05421742_104303</name>
</gene>
<dbReference type="Gene3D" id="3.90.1210.10">
    <property type="entry name" value="Antifreeze-like/N-acetylneuraminic acid synthase C-terminal domain"/>
    <property type="match status" value="1"/>
</dbReference>
<dbReference type="Gene3D" id="3.20.20.70">
    <property type="entry name" value="Aldolase class I"/>
    <property type="match status" value="1"/>
</dbReference>